<dbReference type="Proteomes" id="UP001156882">
    <property type="component" value="Unassembled WGS sequence"/>
</dbReference>
<evidence type="ECO:0000313" key="2">
    <source>
        <dbReference type="Proteomes" id="UP001156882"/>
    </source>
</evidence>
<dbReference type="Gene3D" id="1.10.101.10">
    <property type="entry name" value="PGBD-like superfamily/PGBD"/>
    <property type="match status" value="1"/>
</dbReference>
<proteinExistence type="predicted"/>
<keyword evidence="2" id="KW-1185">Reference proteome</keyword>
<dbReference type="InterPro" id="IPR036366">
    <property type="entry name" value="PGBDSf"/>
</dbReference>
<dbReference type="EMBL" id="BSPC01000096">
    <property type="protein sequence ID" value="GLS24154.1"/>
    <property type="molecule type" value="Genomic_DNA"/>
</dbReference>
<comment type="caution">
    <text evidence="1">The sequence shown here is derived from an EMBL/GenBank/DDBJ whole genome shotgun (WGS) entry which is preliminary data.</text>
</comment>
<protein>
    <submittedName>
        <fullName evidence="1">Uncharacterized protein</fullName>
    </submittedName>
</protein>
<reference evidence="2" key="1">
    <citation type="journal article" date="2019" name="Int. J. Syst. Evol. Microbiol.">
        <title>The Global Catalogue of Microorganisms (GCM) 10K type strain sequencing project: providing services to taxonomists for standard genome sequencing and annotation.</title>
        <authorList>
            <consortium name="The Broad Institute Genomics Platform"/>
            <consortium name="The Broad Institute Genome Sequencing Center for Infectious Disease"/>
            <person name="Wu L."/>
            <person name="Ma J."/>
        </authorList>
    </citation>
    <scope>NUCLEOTIDE SEQUENCE [LARGE SCALE GENOMIC DNA]</scope>
    <source>
        <strain evidence="2">NBRC 101365</strain>
    </source>
</reference>
<name>A0ABQ6CWV2_9HYPH</name>
<gene>
    <name evidence="1" type="ORF">GCM10007874_71750</name>
</gene>
<evidence type="ECO:0000313" key="1">
    <source>
        <dbReference type="EMBL" id="GLS24154.1"/>
    </source>
</evidence>
<sequence>MVKAALEHPLFKNNTRLQGCLHNDTDHVKFGDTGDYVFAIQMALLTIDKANIDPRELKGQTFQQSTQDAVLSYKRTRKIINASYQASADAIVGRMTIERLDDDLLGHKHSSNPFGPDEPARILGVLSRERPAVTRIVAKSLELLRQLLEATRERNEDPGKLLNFEANNPLVLDALRRFCGMSFTPDIVVIETMARQYEEFQKQLPNLPRDQKGIDFAGFVARFPANVTTAADGSVSVPPAVSDPPAGMFFNPRYRDVDATQTPLFIGMAPATLQLMQLHEMGHFYFDFADGDPRGKSLSIAKKFAQTYEFFSKQAVFRLIAP</sequence>
<accession>A0ABQ6CWV2</accession>
<dbReference type="RefSeq" id="WP_284317074.1">
    <property type="nucleotide sequence ID" value="NZ_BSPC01000096.1"/>
</dbReference>
<organism evidence="1 2">
    <name type="scientific">Labrys miyagiensis</name>
    <dbReference type="NCBI Taxonomy" id="346912"/>
    <lineage>
        <taxon>Bacteria</taxon>
        <taxon>Pseudomonadati</taxon>
        <taxon>Pseudomonadota</taxon>
        <taxon>Alphaproteobacteria</taxon>
        <taxon>Hyphomicrobiales</taxon>
        <taxon>Xanthobacteraceae</taxon>
        <taxon>Labrys</taxon>
    </lineage>
</organism>